<feature type="domain" description="Toprim" evidence="15">
    <location>
        <begin position="261"/>
        <end position="342"/>
    </location>
</feature>
<comment type="subunit">
    <text evidence="12">Monomer. Interacts with DnaB.</text>
</comment>
<dbReference type="InterPro" id="IPR034151">
    <property type="entry name" value="TOPRIM_DnaG_bac"/>
</dbReference>
<dbReference type="SMART" id="SM00493">
    <property type="entry name" value="TOPRIM"/>
    <property type="match status" value="1"/>
</dbReference>
<evidence type="ECO:0000256" key="1">
    <source>
        <dbReference type="ARBA" id="ARBA00022478"/>
    </source>
</evidence>
<dbReference type="GO" id="GO:0003677">
    <property type="term" value="F:DNA binding"/>
    <property type="evidence" value="ECO:0007669"/>
    <property type="project" value="UniProtKB-KW"/>
</dbReference>
<reference evidence="16" key="1">
    <citation type="submission" date="2020-10" db="EMBL/GenBank/DDBJ databases">
        <authorList>
            <person name="Gilroy R."/>
        </authorList>
    </citation>
    <scope>NUCLEOTIDE SEQUENCE</scope>
    <source>
        <strain evidence="16">G3-4614</strain>
    </source>
</reference>
<dbReference type="InterPro" id="IPR002694">
    <property type="entry name" value="Znf_CHC2"/>
</dbReference>
<comment type="domain">
    <text evidence="12">Contains an N-terminal zinc-binding domain, a central core domain that contains the primase activity, and a C-terminal DnaB-binding domain.</text>
</comment>
<evidence type="ECO:0000256" key="6">
    <source>
        <dbReference type="ARBA" id="ARBA00022723"/>
    </source>
</evidence>
<dbReference type="Pfam" id="PF13155">
    <property type="entry name" value="Toprim_2"/>
    <property type="match status" value="1"/>
</dbReference>
<sequence>MIDQQTIDRIMDAADIVEVVSDFVSLRKRGVNYIGLCPFHDEKTPSFSVSPSKGICKCFSCGKGGTSVHFIMEHEQMTYYEALRYLAKKYNIEIVERELSDKEKAAKSLREEMLLINEYAQNFFVETLWNTQEGKNIGLAYFYERGFRDDIIKKFGLGYSPESRDALSQKAIKSGYKKELLINTGLSIENQEHTSIADRFRGRVMFPVYSLSGKVVAFGGRVLRTSDKVAKYVNSPESEIYHKSNILYGIYQAKSAIVKNDRCFLVEGYTDVLSMHQAGISNVVASSGTSLTTGQIRQIHRFTSNIILLYDGDAAGIKASLRGIDLLLEEGMNVKVVLLPDGDDPDSFSKKQSADSFAKYIKEHETDFITFKTRLLIGEAGNDPIRRATLIGDIVRSISVIPDDIARSVYIKECSRMMEMREDVLMQTVSKERIKRVESGASPVTVPQVAPPHTQADEYPAGDIMAAIQAGKENPVSQFEEYEQRIIRLIIKYGLTPIYYTGGERQDVITYIVKELENDEITLQTPIYDKIITEAVQIREKYLPSDKDELFLFDEIEAPSERAKIAAWREHVEKLNHSFMRHFLNHQDEAISTAAVNMISEKYRLSKKNTIKSEEERLYTLVRRSVTELKDAIVTAKIKELNAELKTAYREKEHAHITALLEELNEYKTIKTLLSKELGERIINPV</sequence>
<comment type="function">
    <text evidence="12 13">RNA polymerase that catalyzes the synthesis of short RNA molecules used as primers for DNA polymerase during DNA replication.</text>
</comment>
<comment type="caution">
    <text evidence="16">The sequence shown here is derived from an EMBL/GenBank/DDBJ whole genome shotgun (WGS) entry which is preliminary data.</text>
</comment>
<dbReference type="Pfam" id="PF01807">
    <property type="entry name" value="Zn_ribbon_DnaG"/>
    <property type="match status" value="1"/>
</dbReference>
<proteinExistence type="inferred from homology"/>
<dbReference type="GO" id="GO:0006269">
    <property type="term" value="P:DNA replication, synthesis of primer"/>
    <property type="evidence" value="ECO:0007669"/>
    <property type="project" value="UniProtKB-UniRule"/>
</dbReference>
<dbReference type="PIRSF" id="PIRSF002811">
    <property type="entry name" value="DnaG"/>
    <property type="match status" value="1"/>
</dbReference>
<dbReference type="Proteomes" id="UP000823636">
    <property type="component" value="Unassembled WGS sequence"/>
</dbReference>
<comment type="similarity">
    <text evidence="12 13">Belongs to the DnaG primase family.</text>
</comment>
<keyword evidence="7 12" id="KW-0863">Zinc-finger</keyword>
<dbReference type="InterPro" id="IPR013264">
    <property type="entry name" value="DNAG_N"/>
</dbReference>
<accession>A0A9D9H6B3</accession>
<dbReference type="Pfam" id="PF10410">
    <property type="entry name" value="DnaB_bind"/>
    <property type="match status" value="1"/>
</dbReference>
<dbReference type="FunFam" id="3.40.1360.10:FF:000002">
    <property type="entry name" value="DNA primase"/>
    <property type="match status" value="1"/>
</dbReference>
<dbReference type="EC" id="2.7.7.101" evidence="12"/>
<dbReference type="NCBIfam" id="TIGR01391">
    <property type="entry name" value="dnaG"/>
    <property type="match status" value="1"/>
</dbReference>
<evidence type="ECO:0000256" key="5">
    <source>
        <dbReference type="ARBA" id="ARBA00022705"/>
    </source>
</evidence>
<evidence type="ECO:0000313" key="16">
    <source>
        <dbReference type="EMBL" id="MBO8437479.1"/>
    </source>
</evidence>
<dbReference type="PANTHER" id="PTHR30313:SF2">
    <property type="entry name" value="DNA PRIMASE"/>
    <property type="match status" value="1"/>
</dbReference>
<dbReference type="FunFam" id="3.90.580.10:FF:000001">
    <property type="entry name" value="DNA primase"/>
    <property type="match status" value="1"/>
</dbReference>
<dbReference type="InterPro" id="IPR036977">
    <property type="entry name" value="DNA_primase_Znf_CHC2"/>
</dbReference>
<organism evidence="16 17">
    <name type="scientific">Candidatus Caccoplasma merdipullorum</name>
    <dbReference type="NCBI Taxonomy" id="2840718"/>
    <lineage>
        <taxon>Bacteria</taxon>
        <taxon>Pseudomonadati</taxon>
        <taxon>Bacteroidota</taxon>
        <taxon>Bacteroidia</taxon>
        <taxon>Bacteroidales</taxon>
        <taxon>Bacteroidaceae</taxon>
        <taxon>Bacteroidaceae incertae sedis</taxon>
        <taxon>Candidatus Caccoplasma</taxon>
    </lineage>
</organism>
<dbReference type="GO" id="GO:1990077">
    <property type="term" value="C:primosome complex"/>
    <property type="evidence" value="ECO:0007669"/>
    <property type="project" value="UniProtKB-KW"/>
</dbReference>
<evidence type="ECO:0000256" key="9">
    <source>
        <dbReference type="ARBA" id="ARBA00022842"/>
    </source>
</evidence>
<evidence type="ECO:0000256" key="14">
    <source>
        <dbReference type="PIRSR" id="PIRSR002811-1"/>
    </source>
</evidence>
<dbReference type="HAMAP" id="MF_00974">
    <property type="entry name" value="DNA_primase_DnaG"/>
    <property type="match status" value="1"/>
</dbReference>
<keyword evidence="10 12" id="KW-0238">DNA-binding</keyword>
<dbReference type="GO" id="GO:0008270">
    <property type="term" value="F:zinc ion binding"/>
    <property type="evidence" value="ECO:0007669"/>
    <property type="project" value="UniProtKB-UniRule"/>
</dbReference>
<evidence type="ECO:0000313" key="17">
    <source>
        <dbReference type="Proteomes" id="UP000823636"/>
    </source>
</evidence>
<dbReference type="SUPFAM" id="SSF57783">
    <property type="entry name" value="Zinc beta-ribbon"/>
    <property type="match status" value="1"/>
</dbReference>
<dbReference type="Pfam" id="PF08275">
    <property type="entry name" value="DNAG_N"/>
    <property type="match status" value="1"/>
</dbReference>
<dbReference type="CDD" id="cd03364">
    <property type="entry name" value="TOPRIM_DnaG_primases"/>
    <property type="match status" value="1"/>
</dbReference>
<dbReference type="SMART" id="SM00400">
    <property type="entry name" value="ZnF_CHCC"/>
    <property type="match status" value="1"/>
</dbReference>
<comment type="catalytic activity">
    <reaction evidence="12">
        <text>ssDNA + n NTP = ssDNA/pppN(pN)n-1 hybrid + (n-1) diphosphate.</text>
        <dbReference type="EC" id="2.7.7.101"/>
    </reaction>
</comment>
<evidence type="ECO:0000256" key="10">
    <source>
        <dbReference type="ARBA" id="ARBA00023125"/>
    </source>
</evidence>
<keyword evidence="9" id="KW-0460">Magnesium</keyword>
<evidence type="ECO:0000259" key="15">
    <source>
        <dbReference type="PROSITE" id="PS50880"/>
    </source>
</evidence>
<evidence type="ECO:0000256" key="8">
    <source>
        <dbReference type="ARBA" id="ARBA00022833"/>
    </source>
</evidence>
<dbReference type="InterPro" id="IPR019475">
    <property type="entry name" value="DNA_primase_DnaB-bd"/>
</dbReference>
<evidence type="ECO:0000256" key="3">
    <source>
        <dbReference type="ARBA" id="ARBA00022679"/>
    </source>
</evidence>
<reference evidence="16" key="2">
    <citation type="journal article" date="2021" name="PeerJ">
        <title>Extensive microbial diversity within the chicken gut microbiome revealed by metagenomics and culture.</title>
        <authorList>
            <person name="Gilroy R."/>
            <person name="Ravi A."/>
            <person name="Getino M."/>
            <person name="Pursley I."/>
            <person name="Horton D.L."/>
            <person name="Alikhan N.F."/>
            <person name="Baker D."/>
            <person name="Gharbi K."/>
            <person name="Hall N."/>
            <person name="Watson M."/>
            <person name="Adriaenssens E.M."/>
            <person name="Foster-Nyarko E."/>
            <person name="Jarju S."/>
            <person name="Secka A."/>
            <person name="Antonio M."/>
            <person name="Oren A."/>
            <person name="Chaudhuri R.R."/>
            <person name="La Ragione R."/>
            <person name="Hildebrand F."/>
            <person name="Pallen M.J."/>
        </authorList>
    </citation>
    <scope>NUCLEOTIDE SEQUENCE</scope>
    <source>
        <strain evidence="16">G3-4614</strain>
    </source>
</reference>
<keyword evidence="5 12" id="KW-0235">DNA replication</keyword>
<evidence type="ECO:0000256" key="7">
    <source>
        <dbReference type="ARBA" id="ARBA00022771"/>
    </source>
</evidence>
<name>A0A9D9H6B3_9BACT</name>
<keyword evidence="3 12" id="KW-0808">Transferase</keyword>
<dbReference type="EMBL" id="JADIMW010000009">
    <property type="protein sequence ID" value="MBO8437479.1"/>
    <property type="molecule type" value="Genomic_DNA"/>
</dbReference>
<dbReference type="PANTHER" id="PTHR30313">
    <property type="entry name" value="DNA PRIMASE"/>
    <property type="match status" value="1"/>
</dbReference>
<keyword evidence="8 12" id="KW-0862">Zinc</keyword>
<protein>
    <recommendedName>
        <fullName evidence="12 13">DNA primase</fullName>
        <ecNumber evidence="12">2.7.7.101</ecNumber>
    </recommendedName>
</protein>
<keyword evidence="4 12" id="KW-0548">Nucleotidyltransferase</keyword>
<dbReference type="InterPro" id="IPR030846">
    <property type="entry name" value="DnaG_bac"/>
</dbReference>
<evidence type="ECO:0000256" key="11">
    <source>
        <dbReference type="ARBA" id="ARBA00023163"/>
    </source>
</evidence>
<dbReference type="GO" id="GO:0003899">
    <property type="term" value="F:DNA-directed RNA polymerase activity"/>
    <property type="evidence" value="ECO:0007669"/>
    <property type="project" value="UniProtKB-UniRule"/>
</dbReference>
<evidence type="ECO:0000256" key="13">
    <source>
        <dbReference type="PIRNR" id="PIRNR002811"/>
    </source>
</evidence>
<keyword evidence="2 12" id="KW-0639">Primosome</keyword>
<dbReference type="InterPro" id="IPR006171">
    <property type="entry name" value="TOPRIM_dom"/>
</dbReference>
<dbReference type="Gene3D" id="3.40.1360.10">
    <property type="match status" value="1"/>
</dbReference>
<dbReference type="InterPro" id="IPR050219">
    <property type="entry name" value="DnaG_primase"/>
</dbReference>
<dbReference type="InterPro" id="IPR037068">
    <property type="entry name" value="DNA_primase_core_N_sf"/>
</dbReference>
<dbReference type="GO" id="GO:0005737">
    <property type="term" value="C:cytoplasm"/>
    <property type="evidence" value="ECO:0007669"/>
    <property type="project" value="TreeGrafter"/>
</dbReference>
<evidence type="ECO:0000256" key="12">
    <source>
        <dbReference type="HAMAP-Rule" id="MF_00974"/>
    </source>
</evidence>
<feature type="zinc finger region" description="CHC2-type" evidence="12 14">
    <location>
        <begin position="37"/>
        <end position="61"/>
    </location>
</feature>
<comment type="cofactor">
    <cofactor evidence="12 13 14">
        <name>Zn(2+)</name>
        <dbReference type="ChEBI" id="CHEBI:29105"/>
    </cofactor>
    <text evidence="12 13 14">Binds 1 zinc ion per monomer.</text>
</comment>
<evidence type="ECO:0000256" key="4">
    <source>
        <dbReference type="ARBA" id="ARBA00022695"/>
    </source>
</evidence>
<dbReference type="AlphaFoldDB" id="A0A9D9H6B3"/>
<dbReference type="Gene3D" id="3.90.580.10">
    <property type="entry name" value="Zinc finger, CHC2-type domain"/>
    <property type="match status" value="1"/>
</dbReference>
<dbReference type="PROSITE" id="PS50880">
    <property type="entry name" value="TOPRIM"/>
    <property type="match status" value="1"/>
</dbReference>
<keyword evidence="1 12" id="KW-0240">DNA-directed RNA polymerase</keyword>
<gene>
    <name evidence="12 16" type="primary">dnaG</name>
    <name evidence="16" type="ORF">IAC54_01080</name>
</gene>
<keyword evidence="6 12" id="KW-0479">Metal-binding</keyword>
<dbReference type="InterPro" id="IPR006295">
    <property type="entry name" value="DNA_primase_DnaG"/>
</dbReference>
<dbReference type="GO" id="GO:0000428">
    <property type="term" value="C:DNA-directed RNA polymerase complex"/>
    <property type="evidence" value="ECO:0007669"/>
    <property type="project" value="UniProtKB-KW"/>
</dbReference>
<keyword evidence="11 12" id="KW-0804">Transcription</keyword>
<evidence type="ECO:0000256" key="2">
    <source>
        <dbReference type="ARBA" id="ARBA00022515"/>
    </source>
</evidence>
<dbReference type="Gene3D" id="3.90.980.10">
    <property type="entry name" value="DNA primase, catalytic core, N-terminal domain"/>
    <property type="match status" value="1"/>
</dbReference>
<dbReference type="SUPFAM" id="SSF56731">
    <property type="entry name" value="DNA primase core"/>
    <property type="match status" value="1"/>
</dbReference>